<evidence type="ECO:0000313" key="2">
    <source>
        <dbReference type="Proteomes" id="UP000321561"/>
    </source>
</evidence>
<evidence type="ECO:0008006" key="3">
    <source>
        <dbReference type="Google" id="ProtNLM"/>
    </source>
</evidence>
<dbReference type="KEGG" id="lhg:JMUB5056_0178"/>
<organism evidence="1 2">
    <name type="scientific">Leptotrichia hongkongensis</name>
    <dbReference type="NCBI Taxonomy" id="554406"/>
    <lineage>
        <taxon>Bacteria</taxon>
        <taxon>Fusobacteriati</taxon>
        <taxon>Fusobacteriota</taxon>
        <taxon>Fusobacteriia</taxon>
        <taxon>Fusobacteriales</taxon>
        <taxon>Leptotrichiaceae</taxon>
        <taxon>Leptotrichia</taxon>
    </lineage>
</organism>
<gene>
    <name evidence="1" type="ORF">JMUB5056_0178</name>
</gene>
<accession>A0A510L458</accession>
<name>A0A510L458_9FUSO</name>
<sequence length="57" mass="6764">MKKLFLIVILALTTVSCGLLDPKLWDEARERREERGVHCYKQYGNVYCKDRDGNRVY</sequence>
<proteinExistence type="predicted"/>
<dbReference type="Proteomes" id="UP000321561">
    <property type="component" value="Chromosome"/>
</dbReference>
<dbReference type="EMBL" id="AP019846">
    <property type="protein sequence ID" value="BBM58606.1"/>
    <property type="molecule type" value="Genomic_DNA"/>
</dbReference>
<dbReference type="AlphaFoldDB" id="A0A510L458"/>
<protein>
    <recommendedName>
        <fullName evidence="3">Lipoprotein</fullName>
    </recommendedName>
</protein>
<dbReference type="PROSITE" id="PS51257">
    <property type="entry name" value="PROKAR_LIPOPROTEIN"/>
    <property type="match status" value="1"/>
</dbReference>
<reference evidence="1 2" key="1">
    <citation type="submission" date="2019-07" db="EMBL/GenBank/DDBJ databases">
        <title>Complete Genome Sequence of Leptotrichia hongkongensis Strain JMUB5056.</title>
        <authorList>
            <person name="Watanabe S."/>
            <person name="Cui L."/>
        </authorList>
    </citation>
    <scope>NUCLEOTIDE SEQUENCE [LARGE SCALE GENOMIC DNA]</scope>
    <source>
        <strain evidence="1 2">JMUB5056</strain>
    </source>
</reference>
<evidence type="ECO:0000313" key="1">
    <source>
        <dbReference type="EMBL" id="BBM58606.1"/>
    </source>
</evidence>